<evidence type="ECO:0000256" key="1">
    <source>
        <dbReference type="SAM" id="SignalP"/>
    </source>
</evidence>
<keyword evidence="1" id="KW-0732">Signal</keyword>
<reference evidence="2" key="1">
    <citation type="submission" date="2020-05" db="UniProtKB">
        <authorList>
            <consortium name="EnsemblMetazoa"/>
        </authorList>
    </citation>
    <scope>IDENTIFICATION</scope>
    <source>
        <strain evidence="2">FUMOZ</strain>
    </source>
</reference>
<organism evidence="2">
    <name type="scientific">Anopheles funestus</name>
    <name type="common">African malaria mosquito</name>
    <dbReference type="NCBI Taxonomy" id="62324"/>
    <lineage>
        <taxon>Eukaryota</taxon>
        <taxon>Metazoa</taxon>
        <taxon>Ecdysozoa</taxon>
        <taxon>Arthropoda</taxon>
        <taxon>Hexapoda</taxon>
        <taxon>Insecta</taxon>
        <taxon>Pterygota</taxon>
        <taxon>Neoptera</taxon>
        <taxon>Endopterygota</taxon>
        <taxon>Diptera</taxon>
        <taxon>Nematocera</taxon>
        <taxon>Culicoidea</taxon>
        <taxon>Culicidae</taxon>
        <taxon>Anophelinae</taxon>
        <taxon>Anopheles</taxon>
    </lineage>
</organism>
<evidence type="ECO:0000313" key="2">
    <source>
        <dbReference type="EnsemblMetazoa" id="AFUN022084-PA"/>
    </source>
</evidence>
<dbReference type="AlphaFoldDB" id="A0A4Y0BQH4"/>
<sequence>MRYSIIALCVLSLLQCITAEPRPEFALGASVPRTDRVGDAADEAQAIISSVNEASEDFTILSELPLLPSVLTVVQNVADEFETLATALVTSITTLASDSSGNVDTVFGAAVDAVADTIAFADDTLPGLTDPLVELIGRALVEKFEDSLEHIGKSLQALQVILNDLKTGAENAVAEAGRTTDISPTIISKNLKRTMITQLVKALNLLRATVPVLKYTVDSTIEGISIADQYMLDLSDKVDSTIGENSSIADELDGIIEAIDDTITDTMADVGSDLAELQTEYDALTNLATTDSAGQLTTLMALFAANLEDLGNRDPSILTTLNSLKDSLIDVYDVVAPLFFIYDSYLVDALITTLVSNGNYSQYCFYKYKDFLIALLESISIEAAVCVDKEVQRLDYFRETIEKMLGLLFFDFEDISDDLTLCNGISDEDNLGECAASMAAIYTRLEDAFGDMFTLGYDVVSREVKATSNRLKICMRLSQSSLLDSEIPQLVTKINDCAEFGPLAEED</sequence>
<dbReference type="VEuPathDB" id="VectorBase:AFUN2_001859"/>
<protein>
    <recommendedName>
        <fullName evidence="3">Protein TsetseEP domain-containing protein</fullName>
    </recommendedName>
</protein>
<dbReference type="EnsemblMetazoa" id="AFUN022084-RA">
    <property type="protein sequence ID" value="AFUN022084-PA"/>
    <property type="gene ID" value="AFUN022084"/>
</dbReference>
<accession>A0A4Y0BQH4</accession>
<proteinExistence type="predicted"/>
<dbReference type="VEuPathDB" id="VectorBase:AFUN022084"/>
<name>A0A4Y0BQH4_ANOFN</name>
<feature type="chain" id="PRO_5021233964" description="Protein TsetseEP domain-containing protein" evidence="1">
    <location>
        <begin position="20"/>
        <end position="507"/>
    </location>
</feature>
<feature type="signal peptide" evidence="1">
    <location>
        <begin position="1"/>
        <end position="19"/>
    </location>
</feature>
<evidence type="ECO:0008006" key="3">
    <source>
        <dbReference type="Google" id="ProtNLM"/>
    </source>
</evidence>